<sequence length="288" mass="32361">MKQILSLIICFCISIVCGQNKILKGQIVGEKGESVEYANIGVVGTYKGVISDEKGYFSIDISTQKPIDSIYFSHLSYHRKAIAIKDIPSDSKIILKENHIELIPVVVFDKEPKLRTIKGRGTRFPGATISFGKYSENDKENSSSHEKSNTAYKATQISVGDFVTLSQEYVAREFHITCLKNISGKTLFRLNFYKVEADESLVPLTEKPIYIDFPQVTEKTDFAEKIYVNLPKGKIWIELSLVDIQGDNYNILFPIAFSGGWVRYDGKFQKIPLGLGVSFAIKGHKTKI</sequence>
<proteinExistence type="predicted"/>
<evidence type="ECO:0000313" key="1">
    <source>
        <dbReference type="EMBL" id="CEN48863.1"/>
    </source>
</evidence>
<dbReference type="Proteomes" id="UP000045051">
    <property type="component" value="Unassembled WGS sequence"/>
</dbReference>
<dbReference type="Pfam" id="PF13715">
    <property type="entry name" value="CarbopepD_reg_2"/>
    <property type="match status" value="1"/>
</dbReference>
<dbReference type="SUPFAM" id="SSF49464">
    <property type="entry name" value="Carboxypeptidase regulatory domain-like"/>
    <property type="match status" value="1"/>
</dbReference>
<dbReference type="InterPro" id="IPR008969">
    <property type="entry name" value="CarboxyPept-like_regulatory"/>
</dbReference>
<accession>A0A0B7IFX2</accession>
<dbReference type="EMBL" id="CDOI01000183">
    <property type="protein sequence ID" value="CEN48863.1"/>
    <property type="molecule type" value="Genomic_DNA"/>
</dbReference>
<keyword evidence="2" id="KW-1185">Reference proteome</keyword>
<reference evidence="1 2" key="1">
    <citation type="submission" date="2015-01" db="EMBL/GenBank/DDBJ databases">
        <authorList>
            <person name="Xiang T."/>
            <person name="Song Y."/>
            <person name="Huang L."/>
            <person name="Wang B."/>
            <person name="Wu P."/>
        </authorList>
    </citation>
    <scope>NUCLEOTIDE SEQUENCE [LARGE SCALE GENOMIC DNA]</scope>
    <source>
        <strain evidence="1 2">CcD38</strain>
    </source>
</reference>
<name>A0A0B7IFX2_9FLAO</name>
<gene>
    <name evidence="1" type="ORF">CCAND38_690002</name>
</gene>
<protein>
    <recommendedName>
        <fullName evidence="3">Carboxypeptidase-like regulatory domain-containing protein</fullName>
    </recommendedName>
</protein>
<dbReference type="RefSeq" id="WP_042345071.1">
    <property type="nucleotide sequence ID" value="NZ_CDOI01000183.1"/>
</dbReference>
<organism evidence="1 2">
    <name type="scientific">Capnocytophaga canis</name>
    <dbReference type="NCBI Taxonomy" id="1848903"/>
    <lineage>
        <taxon>Bacteria</taxon>
        <taxon>Pseudomonadati</taxon>
        <taxon>Bacteroidota</taxon>
        <taxon>Flavobacteriia</taxon>
        <taxon>Flavobacteriales</taxon>
        <taxon>Flavobacteriaceae</taxon>
        <taxon>Capnocytophaga</taxon>
    </lineage>
</organism>
<evidence type="ECO:0008006" key="3">
    <source>
        <dbReference type="Google" id="ProtNLM"/>
    </source>
</evidence>
<dbReference type="AlphaFoldDB" id="A0A0B7IFX2"/>
<evidence type="ECO:0000313" key="2">
    <source>
        <dbReference type="Proteomes" id="UP000045051"/>
    </source>
</evidence>